<feature type="compositionally biased region" description="Basic residues" evidence="1">
    <location>
        <begin position="1"/>
        <end position="11"/>
    </location>
</feature>
<name>F9WKE2_TRYVY</name>
<protein>
    <submittedName>
        <fullName evidence="3">Uncharacterized protein</fullName>
    </submittedName>
</protein>
<feature type="compositionally biased region" description="Basic and acidic residues" evidence="1">
    <location>
        <begin position="12"/>
        <end position="22"/>
    </location>
</feature>
<gene>
    <name evidence="3" type="ORF">TvY486_0005950</name>
</gene>
<accession>F9WKE2</accession>
<proteinExistence type="predicted"/>
<keyword evidence="4" id="KW-1185">Reference proteome</keyword>
<sequence>MCAAARQHRHGRLEEPAARDARAGPSTLAPRRSRATSASSVAGRTQRAAKLAVHAGACGYLRCASEGAQGWAVWSVRQAAPHVSPSRHGGRRVRETKVMEIAGTRRGLRASAVAALAFGLVALGTWGGEAESSKEAMLLSFAGRACDLSAVLKLAAQEAGQALTSAPQLAGGRADGDASSAVRRLARARESMAAARAHEANATLARIEAWLDTVADAERALREHALLGELVKTQATLAAQHIDDFIYTFAKHSGDAAGTDTGNVACLIASADNPGANIYWDSADNTLKAVKEGTSGTGAAAVTELAGRFFDAKDETTLWAAAVEKGKTAFNEQCAQACKSTHQRLEKAVEALAETEPGTADFGAVSGGGQQTLATSPCTTLTAVTDSWSASGTGLKAEVPVRWAGLWDIKATAVSQSPTATWVGGTTLNEAKGPLLGLGARMQRQAALKQRIEKACARQDWDTEGLATQLCRAGTAHKALQRIETLAAEATNRTDEAHKREEGQSSTEATRETSRGGPSNAAAKKEDQNKESRGTGKGTPRHEEARTQTESALTGKLTQAALIGATLLRG</sequence>
<evidence type="ECO:0000256" key="2">
    <source>
        <dbReference type="SAM" id="Phobius"/>
    </source>
</evidence>
<feature type="transmembrane region" description="Helical" evidence="2">
    <location>
        <begin position="107"/>
        <end position="127"/>
    </location>
</feature>
<keyword evidence="2" id="KW-1133">Transmembrane helix</keyword>
<feature type="region of interest" description="Disordered" evidence="1">
    <location>
        <begin position="489"/>
        <end position="553"/>
    </location>
</feature>
<reference evidence="3 4" key="1">
    <citation type="journal article" date="2012" name="Proc. Natl. Acad. Sci. U.S.A.">
        <title>Antigenic diversity is generated by distinct evolutionary mechanisms in African trypanosome species.</title>
        <authorList>
            <person name="Jackson A.P."/>
            <person name="Berry A."/>
            <person name="Aslett M."/>
            <person name="Allison H.C."/>
            <person name="Burton P."/>
            <person name="Vavrova-Anderson J."/>
            <person name="Brown R."/>
            <person name="Browne H."/>
            <person name="Corton N."/>
            <person name="Hauser H."/>
            <person name="Gamble J."/>
            <person name="Gilderthorp R."/>
            <person name="Marcello L."/>
            <person name="McQuillan J."/>
            <person name="Otto T.D."/>
            <person name="Quail M.A."/>
            <person name="Sanders M.J."/>
            <person name="van Tonder A."/>
            <person name="Ginger M.L."/>
            <person name="Field M.C."/>
            <person name="Barry J.D."/>
            <person name="Hertz-Fowler C."/>
            <person name="Berriman M."/>
        </authorList>
    </citation>
    <scope>NUCLEOTIDE SEQUENCE</scope>
    <source>
        <strain evidence="3 4">Y486</strain>
    </source>
</reference>
<dbReference type="VEuPathDB" id="TriTrypDB:TvY486_0005950"/>
<dbReference type="Proteomes" id="UP000009027">
    <property type="component" value="Unassembled WGS sequence"/>
</dbReference>
<organism evidence="3 4">
    <name type="scientific">Trypanosoma vivax (strain Y486)</name>
    <dbReference type="NCBI Taxonomy" id="1055687"/>
    <lineage>
        <taxon>Eukaryota</taxon>
        <taxon>Discoba</taxon>
        <taxon>Euglenozoa</taxon>
        <taxon>Kinetoplastea</taxon>
        <taxon>Metakinetoplastina</taxon>
        <taxon>Trypanosomatida</taxon>
        <taxon>Trypanosomatidae</taxon>
        <taxon>Trypanosoma</taxon>
        <taxon>Duttonella</taxon>
    </lineage>
</organism>
<feature type="compositionally biased region" description="Low complexity" evidence="1">
    <location>
        <begin position="26"/>
        <end position="44"/>
    </location>
</feature>
<feature type="region of interest" description="Disordered" evidence="1">
    <location>
        <begin position="1"/>
        <end position="44"/>
    </location>
</feature>
<dbReference type="EMBL" id="CAEX01000101">
    <property type="protein sequence ID" value="CCD17962.1"/>
    <property type="molecule type" value="Genomic_DNA"/>
</dbReference>
<evidence type="ECO:0000313" key="4">
    <source>
        <dbReference type="Proteomes" id="UP000009027"/>
    </source>
</evidence>
<keyword evidence="2" id="KW-0472">Membrane</keyword>
<evidence type="ECO:0000256" key="1">
    <source>
        <dbReference type="SAM" id="MobiDB-lite"/>
    </source>
</evidence>
<feature type="compositionally biased region" description="Basic and acidic residues" evidence="1">
    <location>
        <begin position="523"/>
        <end position="547"/>
    </location>
</feature>
<feature type="compositionally biased region" description="Basic and acidic residues" evidence="1">
    <location>
        <begin position="492"/>
        <end position="514"/>
    </location>
</feature>
<evidence type="ECO:0000313" key="3">
    <source>
        <dbReference type="EMBL" id="CCD17962.1"/>
    </source>
</evidence>
<dbReference type="AlphaFoldDB" id="F9WKE2"/>
<keyword evidence="2" id="KW-0812">Transmembrane</keyword>